<feature type="transmembrane region" description="Helical" evidence="1">
    <location>
        <begin position="111"/>
        <end position="131"/>
    </location>
</feature>
<organism evidence="2 3">
    <name type="scientific">Neolewinella antarctica</name>
    <dbReference type="NCBI Taxonomy" id="442734"/>
    <lineage>
        <taxon>Bacteria</taxon>
        <taxon>Pseudomonadati</taxon>
        <taxon>Bacteroidota</taxon>
        <taxon>Saprospiria</taxon>
        <taxon>Saprospirales</taxon>
        <taxon>Lewinellaceae</taxon>
        <taxon>Neolewinella</taxon>
    </lineage>
</organism>
<keyword evidence="1" id="KW-0472">Membrane</keyword>
<dbReference type="Proteomes" id="UP000770785">
    <property type="component" value="Unassembled WGS sequence"/>
</dbReference>
<feature type="transmembrane region" description="Helical" evidence="1">
    <location>
        <begin position="13"/>
        <end position="34"/>
    </location>
</feature>
<accession>A0ABX0XEL3</accession>
<dbReference type="EMBL" id="JAATJH010000006">
    <property type="protein sequence ID" value="NJC27759.1"/>
    <property type="molecule type" value="Genomic_DNA"/>
</dbReference>
<evidence type="ECO:0000313" key="2">
    <source>
        <dbReference type="EMBL" id="NJC27759.1"/>
    </source>
</evidence>
<gene>
    <name evidence="2" type="ORF">GGR27_003277</name>
</gene>
<keyword evidence="1" id="KW-1133">Transmembrane helix</keyword>
<evidence type="ECO:0000313" key="3">
    <source>
        <dbReference type="Proteomes" id="UP000770785"/>
    </source>
</evidence>
<proteinExistence type="predicted"/>
<feature type="transmembrane region" description="Helical" evidence="1">
    <location>
        <begin position="80"/>
        <end position="99"/>
    </location>
</feature>
<feature type="transmembrane region" description="Helical" evidence="1">
    <location>
        <begin position="46"/>
        <end position="68"/>
    </location>
</feature>
<keyword evidence="3" id="KW-1185">Reference proteome</keyword>
<name>A0ABX0XEL3_9BACT</name>
<evidence type="ECO:0000256" key="1">
    <source>
        <dbReference type="SAM" id="Phobius"/>
    </source>
</evidence>
<reference evidence="2 3" key="1">
    <citation type="submission" date="2020-03" db="EMBL/GenBank/DDBJ databases">
        <title>Genomic Encyclopedia of Type Strains, Phase IV (KMG-IV): sequencing the most valuable type-strain genomes for metagenomic binning, comparative biology and taxonomic classification.</title>
        <authorList>
            <person name="Goeker M."/>
        </authorList>
    </citation>
    <scope>NUCLEOTIDE SEQUENCE [LARGE SCALE GENOMIC DNA]</scope>
    <source>
        <strain evidence="2 3">DSM 105096</strain>
    </source>
</reference>
<keyword evidence="1" id="KW-0812">Transmembrane</keyword>
<feature type="transmembrane region" description="Helical" evidence="1">
    <location>
        <begin position="143"/>
        <end position="162"/>
    </location>
</feature>
<sequence length="167" mass="19265">MTLADLLHYANSYPAHVLFYFLLIPFAALLASWMEREEGHLPPWNYLFSTLVYLVAVPAILSVAYTAYRWFFDRETILNTNLLLQILPIASMLLTFFIVKRSVKIDTLPGFGRLSGMVMMIVATMLILYGLDRFRLIGFTAIPFHYLLLVFFGLLFAIRFGWRRIGG</sequence>
<comment type="caution">
    <text evidence="2">The sequence shown here is derived from an EMBL/GenBank/DDBJ whole genome shotgun (WGS) entry which is preliminary data.</text>
</comment>
<protein>
    <submittedName>
        <fullName evidence="2">FlaA1/EpsC-like NDP-sugar epimerase</fullName>
    </submittedName>
</protein>
<dbReference type="RefSeq" id="WP_168039166.1">
    <property type="nucleotide sequence ID" value="NZ_JAATJH010000006.1"/>
</dbReference>